<dbReference type="AlphaFoldDB" id="A0A420VFD5"/>
<sequence length="69" mass="7861">MATIDDFLKLDIRIGTVIKAEPFPEARKPAIKTAEPFWEAKPPGRFVRAFPRRQRNVLPADLQDRSTGI</sequence>
<dbReference type="InterPro" id="IPR012340">
    <property type="entry name" value="NA-bd_OB-fold"/>
</dbReference>
<reference evidence="1 2" key="1">
    <citation type="submission" date="2013-12" db="EMBL/GenBank/DDBJ databases">
        <title>Genome and proteome characterization of Caldibacillus debilis GB1 derived from a cellulolytic aero-tolerant co-culture.</title>
        <authorList>
            <person name="Wushke S.T."/>
            <person name="Zhang X."/>
            <person name="Fristensky B."/>
            <person name="Wilkins J.A."/>
            <person name="Levin D.B."/>
            <person name="Sparling R."/>
        </authorList>
    </citation>
    <scope>NUCLEOTIDE SEQUENCE [LARGE SCALE GENOMIC DNA]</scope>
    <source>
        <strain evidence="1 2">GB1</strain>
    </source>
</reference>
<dbReference type="EMBL" id="AZRV01000023">
    <property type="protein sequence ID" value="RKO62321.1"/>
    <property type="molecule type" value="Genomic_DNA"/>
</dbReference>
<gene>
    <name evidence="1" type="ORF">Cdeb_01057</name>
</gene>
<evidence type="ECO:0000313" key="1">
    <source>
        <dbReference type="EMBL" id="RKO62321.1"/>
    </source>
</evidence>
<dbReference type="SUPFAM" id="SSF50249">
    <property type="entry name" value="Nucleic acid-binding proteins"/>
    <property type="match status" value="1"/>
</dbReference>
<dbReference type="Gene3D" id="2.40.50.140">
    <property type="entry name" value="Nucleic acid-binding proteins"/>
    <property type="match status" value="1"/>
</dbReference>
<accession>A0A420VFD5</accession>
<proteinExistence type="predicted"/>
<protein>
    <recommendedName>
        <fullName evidence="3">tRNA-binding protein</fullName>
    </recommendedName>
</protein>
<dbReference type="Proteomes" id="UP000286235">
    <property type="component" value="Unassembled WGS sequence"/>
</dbReference>
<organism evidence="1 2">
    <name type="scientific">Caldibacillus debilis GB1</name>
    <dbReference type="NCBI Taxonomy" id="1339248"/>
    <lineage>
        <taxon>Bacteria</taxon>
        <taxon>Bacillati</taxon>
        <taxon>Bacillota</taxon>
        <taxon>Bacilli</taxon>
        <taxon>Bacillales</taxon>
        <taxon>Bacillaceae</taxon>
        <taxon>Caldibacillus</taxon>
    </lineage>
</organism>
<evidence type="ECO:0008006" key="3">
    <source>
        <dbReference type="Google" id="ProtNLM"/>
    </source>
</evidence>
<keyword evidence="2" id="KW-1185">Reference proteome</keyword>
<name>A0A420VFD5_9BACI</name>
<evidence type="ECO:0000313" key="2">
    <source>
        <dbReference type="Proteomes" id="UP000286235"/>
    </source>
</evidence>
<comment type="caution">
    <text evidence="1">The sequence shown here is derived from an EMBL/GenBank/DDBJ whole genome shotgun (WGS) entry which is preliminary data.</text>
</comment>